<organism evidence="1 2">
    <name type="scientific">Mycolicibacterium brumae</name>
    <dbReference type="NCBI Taxonomy" id="85968"/>
    <lineage>
        <taxon>Bacteria</taxon>
        <taxon>Bacillati</taxon>
        <taxon>Actinomycetota</taxon>
        <taxon>Actinomycetes</taxon>
        <taxon>Mycobacteriales</taxon>
        <taxon>Mycobacteriaceae</taxon>
        <taxon>Mycolicibacterium</taxon>
    </lineage>
</organism>
<reference evidence="1 2" key="1">
    <citation type="journal article" date="2017" name="Infect. Genet. Evol.">
        <title>The new phylogeny of the genus Mycobacterium: The old and the news.</title>
        <authorList>
            <person name="Tortoli E."/>
            <person name="Fedrizzi T."/>
            <person name="Meehan C.J."/>
            <person name="Trovato A."/>
            <person name="Grottola A."/>
            <person name="Giacobazzi E."/>
            <person name="Serpini G.F."/>
            <person name="Tagliazucchi S."/>
            <person name="Fabio A."/>
            <person name="Bettua C."/>
            <person name="Bertorelli R."/>
            <person name="Frascaro F."/>
            <person name="De Sanctis V."/>
            <person name="Pecorari M."/>
            <person name="Jousson O."/>
            <person name="Segata N."/>
            <person name="Cirillo D.M."/>
        </authorList>
    </citation>
    <scope>NUCLEOTIDE SEQUENCE [LARGE SCALE GENOMIC DNA]</scope>
    <source>
        <strain evidence="1 2">CIP1034565</strain>
    </source>
</reference>
<comment type="caution">
    <text evidence="1">The sequence shown here is derived from an EMBL/GenBank/DDBJ whole genome shotgun (WGS) entry which is preliminary data.</text>
</comment>
<evidence type="ECO:0000313" key="2">
    <source>
        <dbReference type="Proteomes" id="UP000230551"/>
    </source>
</evidence>
<accession>A0A2G5PDS3</accession>
<dbReference type="STRING" id="85968.GCA_900073015_03527"/>
<dbReference type="Proteomes" id="UP000230551">
    <property type="component" value="Unassembled WGS sequence"/>
</dbReference>
<name>A0A2G5PDS3_9MYCO</name>
<dbReference type="OrthoDB" id="9790578at2"/>
<proteinExistence type="predicted"/>
<sequence>MSEPLQPQVWAARAAAHRARAEAFLAPHTERRRRGEAHPVWDFLFDYYSLRPGRLRRWHPGYPARLTGPAAEEYLGLAGYRRLPDGIGVGPEHLAARTGAVEHIHRLLSQTAARPARFGCFGMHEWAMVYRSPAPRHAGVPLRLGPAGTDAVLEATGLRCSHYDAFRFFTSAATGRNERPLTRDTQLAHEQPGCLHANMDLAKWLMKLSPLVASELLLDALELAAEARELDMRASPYDLAAFGFTPIRVESPDGRAEYVRDQSRIAERAAVLRAQLTRRCADLLAETPARREPIDPV</sequence>
<protein>
    <submittedName>
        <fullName evidence="1">3-methyladenine DNA glycosylase</fullName>
    </submittedName>
</protein>
<dbReference type="RefSeq" id="WP_090592886.1">
    <property type="nucleotide sequence ID" value="NZ_CP104302.1"/>
</dbReference>
<dbReference type="EMBL" id="PDCN02000004">
    <property type="protein sequence ID" value="PIB76478.1"/>
    <property type="molecule type" value="Genomic_DNA"/>
</dbReference>
<dbReference type="AlphaFoldDB" id="A0A2G5PDS3"/>
<gene>
    <name evidence="1" type="ORF">CQY22_004965</name>
</gene>
<evidence type="ECO:0000313" key="1">
    <source>
        <dbReference type="EMBL" id="PIB76478.1"/>
    </source>
</evidence>
<keyword evidence="2" id="KW-1185">Reference proteome</keyword>